<dbReference type="PANTHER" id="PTHR32071">
    <property type="entry name" value="TRANSCRIPTIONAL REGULATORY PROTEIN"/>
    <property type="match status" value="1"/>
</dbReference>
<dbReference type="SUPFAM" id="SSF52540">
    <property type="entry name" value="P-loop containing nucleoside triphosphate hydrolases"/>
    <property type="match status" value="1"/>
</dbReference>
<dbReference type="GO" id="GO:0006355">
    <property type="term" value="P:regulation of DNA-templated transcription"/>
    <property type="evidence" value="ECO:0007669"/>
    <property type="project" value="InterPro"/>
</dbReference>
<name>A0A328CAJ6_9DELT</name>
<dbReference type="Proteomes" id="UP000249169">
    <property type="component" value="Unassembled WGS sequence"/>
</dbReference>
<dbReference type="SMART" id="SM00382">
    <property type="entry name" value="AAA"/>
    <property type="match status" value="1"/>
</dbReference>
<keyword evidence="3" id="KW-0805">Transcription regulation</keyword>
<dbReference type="CDD" id="cd00009">
    <property type="entry name" value="AAA"/>
    <property type="match status" value="1"/>
</dbReference>
<feature type="domain" description="Sigma-54 factor interaction" evidence="7">
    <location>
        <begin position="200"/>
        <end position="429"/>
    </location>
</feature>
<evidence type="ECO:0000256" key="1">
    <source>
        <dbReference type="ARBA" id="ARBA00022741"/>
    </source>
</evidence>
<dbReference type="OrthoDB" id="5482240at2"/>
<reference evidence="8 9" key="1">
    <citation type="submission" date="2018-05" db="EMBL/GenBank/DDBJ databases">
        <title>Lujinxingia marina gen. nov. sp. nov., a new facultative anaerobic member of the class Deltaproteobacteria, and proposal of Lujinxingaceae fam. nov.</title>
        <authorList>
            <person name="Li C.-M."/>
        </authorList>
    </citation>
    <scope>NUCLEOTIDE SEQUENCE [LARGE SCALE GENOMIC DNA]</scope>
    <source>
        <strain evidence="8 9">B210</strain>
    </source>
</reference>
<dbReference type="Pfam" id="PF25601">
    <property type="entry name" value="AAA_lid_14"/>
    <property type="match status" value="1"/>
</dbReference>
<accession>A0A328CAJ6</accession>
<dbReference type="InterPro" id="IPR002078">
    <property type="entry name" value="Sigma_54_int"/>
</dbReference>
<dbReference type="FunFam" id="3.40.50.300:FF:000006">
    <property type="entry name" value="DNA-binding transcriptional regulator NtrC"/>
    <property type="match status" value="1"/>
</dbReference>
<dbReference type="InterPro" id="IPR003593">
    <property type="entry name" value="AAA+_ATPase"/>
</dbReference>
<dbReference type="Pfam" id="PF00158">
    <property type="entry name" value="Sigma54_activat"/>
    <property type="match status" value="1"/>
</dbReference>
<dbReference type="PROSITE" id="PS50045">
    <property type="entry name" value="SIGMA54_INTERACT_4"/>
    <property type="match status" value="1"/>
</dbReference>
<dbReference type="Pfam" id="PF02954">
    <property type="entry name" value="HTH_8"/>
    <property type="match status" value="1"/>
</dbReference>
<comment type="caution">
    <text evidence="8">The sequence shown here is derived from an EMBL/GenBank/DDBJ whole genome shotgun (WGS) entry which is preliminary data.</text>
</comment>
<evidence type="ECO:0000256" key="3">
    <source>
        <dbReference type="ARBA" id="ARBA00023015"/>
    </source>
</evidence>
<evidence type="ECO:0000313" key="9">
    <source>
        <dbReference type="Proteomes" id="UP000249169"/>
    </source>
</evidence>
<dbReference type="FunFam" id="1.10.8.60:FF:000014">
    <property type="entry name" value="DNA-binding transcriptional regulator NtrC"/>
    <property type="match status" value="1"/>
</dbReference>
<dbReference type="PRINTS" id="PR01590">
    <property type="entry name" value="HTHFIS"/>
</dbReference>
<dbReference type="InterPro" id="IPR058031">
    <property type="entry name" value="AAA_lid_NorR"/>
</dbReference>
<proteinExistence type="predicted"/>
<dbReference type="GO" id="GO:0005524">
    <property type="term" value="F:ATP binding"/>
    <property type="evidence" value="ECO:0007669"/>
    <property type="project" value="UniProtKB-KW"/>
</dbReference>
<dbReference type="SUPFAM" id="SSF46689">
    <property type="entry name" value="Homeodomain-like"/>
    <property type="match status" value="1"/>
</dbReference>
<evidence type="ECO:0000313" key="8">
    <source>
        <dbReference type="EMBL" id="RAL23519.1"/>
    </source>
</evidence>
<keyword evidence="6" id="KW-0804">Transcription</keyword>
<keyword evidence="9" id="KW-1185">Reference proteome</keyword>
<dbReference type="RefSeq" id="WP_111728777.1">
    <property type="nucleotide sequence ID" value="NZ_QHKO01000002.1"/>
</dbReference>
<dbReference type="AlphaFoldDB" id="A0A328CAJ6"/>
<evidence type="ECO:0000256" key="2">
    <source>
        <dbReference type="ARBA" id="ARBA00022840"/>
    </source>
</evidence>
<dbReference type="InterPro" id="IPR009057">
    <property type="entry name" value="Homeodomain-like_sf"/>
</dbReference>
<evidence type="ECO:0000256" key="6">
    <source>
        <dbReference type="ARBA" id="ARBA00023163"/>
    </source>
</evidence>
<keyword evidence="2" id="KW-0067">ATP-binding</keyword>
<dbReference type="Gene3D" id="1.10.8.60">
    <property type="match status" value="1"/>
</dbReference>
<evidence type="ECO:0000256" key="5">
    <source>
        <dbReference type="ARBA" id="ARBA00023159"/>
    </source>
</evidence>
<gene>
    <name evidence="8" type="ORF">DL240_04990</name>
</gene>
<protein>
    <submittedName>
        <fullName evidence="8">Nitrogen fixation protein NifA</fullName>
    </submittedName>
</protein>
<dbReference type="InterPro" id="IPR027417">
    <property type="entry name" value="P-loop_NTPase"/>
</dbReference>
<sequence length="515" mass="57201">MSSIVDWNALSLNVAVRELATLLRENLQVRVALVCASGEVVDLGDATGGEAALFDVFADTRGRWGSAEHRVTYAQTVRAWSNACLEVEAGTERVILERAPGFCAHLYPIATQRERAAIVCAGFVNTESAAQSLESIRKVLPDHVLEAIESGQGPRVPQLGREDRRWMDRLGQRIARVMANGLAEEQVPTYQPGARRLCGMLGASGPMTHLFGQIERVARTNATILITGENGTGKELVASAVHRHSRRRDEAFIPVNCAAIPGDLIASELFGHVKGAFSGAHRDRAGLFEAADRGTLLLDEIGDMDPMLQTKLLRVLQEGTFLRVGDNQVRKVDVRVICATNCDLEAMVERGEFRRDLYYRIRVIELALPALRERGEDILLLANHFLSATAKRHGRAVKRFSAECQDYLESYPWPGNVREMENEIERLVILSGDAEEIGSEWLSRRIVGKVEQVPVLDTKGYNLPEAVELLERQMILEGLQKAGWNKSQAAKDLGISRRNLIRKVSQFELEERAHD</sequence>
<keyword evidence="5" id="KW-0010">Activator</keyword>
<dbReference type="Gene3D" id="1.10.10.60">
    <property type="entry name" value="Homeodomain-like"/>
    <property type="match status" value="1"/>
</dbReference>
<dbReference type="EMBL" id="QHKO01000002">
    <property type="protein sequence ID" value="RAL23519.1"/>
    <property type="molecule type" value="Genomic_DNA"/>
</dbReference>
<keyword evidence="4" id="KW-0238">DNA-binding</keyword>
<evidence type="ECO:0000256" key="4">
    <source>
        <dbReference type="ARBA" id="ARBA00023125"/>
    </source>
</evidence>
<dbReference type="Gene3D" id="3.40.50.300">
    <property type="entry name" value="P-loop containing nucleotide triphosphate hydrolases"/>
    <property type="match status" value="1"/>
</dbReference>
<dbReference type="InterPro" id="IPR002197">
    <property type="entry name" value="HTH_Fis"/>
</dbReference>
<organism evidence="8 9">
    <name type="scientific">Lujinxingia litoralis</name>
    <dbReference type="NCBI Taxonomy" id="2211119"/>
    <lineage>
        <taxon>Bacteria</taxon>
        <taxon>Deltaproteobacteria</taxon>
        <taxon>Bradymonadales</taxon>
        <taxon>Lujinxingiaceae</taxon>
        <taxon>Lujinxingia</taxon>
    </lineage>
</organism>
<dbReference type="GO" id="GO:0043565">
    <property type="term" value="F:sequence-specific DNA binding"/>
    <property type="evidence" value="ECO:0007669"/>
    <property type="project" value="InterPro"/>
</dbReference>
<keyword evidence="1" id="KW-0547">Nucleotide-binding</keyword>
<evidence type="ECO:0000259" key="7">
    <source>
        <dbReference type="PROSITE" id="PS50045"/>
    </source>
</evidence>